<gene>
    <name evidence="3" type="ORF">ELE36_05245</name>
</gene>
<dbReference type="InterPro" id="IPR000253">
    <property type="entry name" value="FHA_dom"/>
</dbReference>
<proteinExistence type="predicted"/>
<evidence type="ECO:0000313" key="3">
    <source>
        <dbReference type="EMBL" id="QBB69820.1"/>
    </source>
</evidence>
<dbReference type="InterPro" id="IPR008984">
    <property type="entry name" value="SMAD_FHA_dom_sf"/>
</dbReference>
<keyword evidence="1" id="KW-0812">Transmembrane</keyword>
<dbReference type="Pfam" id="PF00498">
    <property type="entry name" value="FHA"/>
    <property type="match status" value="2"/>
</dbReference>
<dbReference type="KEGG" id="xbc:ELE36_05245"/>
<dbReference type="OrthoDB" id="9815482at2"/>
<evidence type="ECO:0000259" key="2">
    <source>
        <dbReference type="PROSITE" id="PS50006"/>
    </source>
</evidence>
<dbReference type="InterPro" id="IPR050923">
    <property type="entry name" value="Cell_Proc_Reg/RNA_Proc"/>
</dbReference>
<feature type="transmembrane region" description="Helical" evidence="1">
    <location>
        <begin position="235"/>
        <end position="254"/>
    </location>
</feature>
<dbReference type="PANTHER" id="PTHR23308">
    <property type="entry name" value="NUCLEAR INHIBITOR OF PROTEIN PHOSPHATASE-1"/>
    <property type="match status" value="1"/>
</dbReference>
<dbReference type="SMART" id="SM00240">
    <property type="entry name" value="FHA"/>
    <property type="match status" value="2"/>
</dbReference>
<dbReference type="CDD" id="cd00060">
    <property type="entry name" value="FHA"/>
    <property type="match status" value="2"/>
</dbReference>
<reference evidence="3 4" key="1">
    <citation type="submission" date="2019-01" db="EMBL/GenBank/DDBJ databases">
        <title>Pseudolysobacter antarctica gen. nov., sp. nov., isolated from Fildes Peninsula, Antarctica.</title>
        <authorList>
            <person name="Wei Z."/>
            <person name="Peng F."/>
        </authorList>
    </citation>
    <scope>NUCLEOTIDE SEQUENCE [LARGE SCALE GENOMIC DNA]</scope>
    <source>
        <strain evidence="3 4">AQ6-296</strain>
    </source>
</reference>
<feature type="domain" description="FHA" evidence="2">
    <location>
        <begin position="141"/>
        <end position="190"/>
    </location>
</feature>
<keyword evidence="4" id="KW-1185">Reference proteome</keyword>
<dbReference type="Gene3D" id="2.60.200.20">
    <property type="match status" value="2"/>
</dbReference>
<evidence type="ECO:0000256" key="1">
    <source>
        <dbReference type="SAM" id="Phobius"/>
    </source>
</evidence>
<dbReference type="EMBL" id="CP035704">
    <property type="protein sequence ID" value="QBB69820.1"/>
    <property type="molecule type" value="Genomic_DNA"/>
</dbReference>
<dbReference type="AlphaFoldDB" id="A0A411HHE4"/>
<sequence>MKLIFPNGEHASLNLAQGVTLVGSDAACQLRLSGVGIAARHCEVHMHAAEVQIVPADTSAVTLINGQPLSKANALKQGDLLQFSKIACRVMGQDAAPVHAATRDSVDDTGHTRVRMALPKLMLRGVSGPTFGKTFPVSGSMTMGRQADCDICITSDAISRHHARLQLTPAGVLVEDLGSANGTYINDKPVQGSVPMQAGDELRLDTVRFQLQDAHAATSSASAAAVKPAAAKSNAIIWIVAGAVVVAIGIFLVVRQSGVL</sequence>
<keyword evidence="1" id="KW-1133">Transmembrane helix</keyword>
<keyword evidence="1" id="KW-0472">Membrane</keyword>
<dbReference type="PROSITE" id="PS50006">
    <property type="entry name" value="FHA_DOMAIN"/>
    <property type="match status" value="1"/>
</dbReference>
<evidence type="ECO:0000313" key="4">
    <source>
        <dbReference type="Proteomes" id="UP000291562"/>
    </source>
</evidence>
<organism evidence="3 4">
    <name type="scientific">Pseudolysobacter antarcticus</name>
    <dbReference type="NCBI Taxonomy" id="2511995"/>
    <lineage>
        <taxon>Bacteria</taxon>
        <taxon>Pseudomonadati</taxon>
        <taxon>Pseudomonadota</taxon>
        <taxon>Gammaproteobacteria</taxon>
        <taxon>Lysobacterales</taxon>
        <taxon>Rhodanobacteraceae</taxon>
        <taxon>Pseudolysobacter</taxon>
    </lineage>
</organism>
<dbReference type="RefSeq" id="WP_129832080.1">
    <property type="nucleotide sequence ID" value="NZ_CP035704.1"/>
</dbReference>
<dbReference type="SUPFAM" id="SSF49879">
    <property type="entry name" value="SMAD/FHA domain"/>
    <property type="match status" value="2"/>
</dbReference>
<dbReference type="Proteomes" id="UP000291562">
    <property type="component" value="Chromosome"/>
</dbReference>
<accession>A0A411HHE4</accession>
<name>A0A411HHE4_9GAMM</name>
<protein>
    <submittedName>
        <fullName evidence="3">FHA domain-containing protein</fullName>
    </submittedName>
</protein>